<feature type="transmembrane region" description="Helical" evidence="1">
    <location>
        <begin position="330"/>
        <end position="348"/>
    </location>
</feature>
<evidence type="ECO:0000313" key="3">
    <source>
        <dbReference type="Proteomes" id="UP001321786"/>
    </source>
</evidence>
<feature type="transmembrane region" description="Helical" evidence="1">
    <location>
        <begin position="12"/>
        <end position="43"/>
    </location>
</feature>
<feature type="transmembrane region" description="Helical" evidence="1">
    <location>
        <begin position="55"/>
        <end position="76"/>
    </location>
</feature>
<gene>
    <name evidence="2" type="ORF">HLPR_26840</name>
</gene>
<keyword evidence="3" id="KW-1185">Reference proteome</keyword>
<dbReference type="KEGG" id="hprf:HLPR_26840"/>
<feature type="transmembrane region" description="Helical" evidence="1">
    <location>
        <begin position="300"/>
        <end position="323"/>
    </location>
</feature>
<evidence type="ECO:0008006" key="4">
    <source>
        <dbReference type="Google" id="ProtNLM"/>
    </source>
</evidence>
<reference evidence="2 3" key="1">
    <citation type="submission" date="2023-08" db="EMBL/GenBank/DDBJ databases">
        <title>Helicovermis profunda gen. nov., sp. nov., a novel mesophilic, fermentative bacterium within the Bacillota from a deep-sea hydrothermal vent chimney.</title>
        <authorList>
            <person name="Miyazaki U."/>
            <person name="Mizutani D."/>
            <person name="Hashimoto Y."/>
            <person name="Tame A."/>
            <person name="Sawayama S."/>
            <person name="Miyazaki J."/>
            <person name="Takai K."/>
            <person name="Nakagawa S."/>
        </authorList>
    </citation>
    <scope>NUCLEOTIDE SEQUENCE [LARGE SCALE GENOMIC DNA]</scope>
    <source>
        <strain evidence="2 3">S502</strain>
    </source>
</reference>
<name>A0AAU9E784_9FIRM</name>
<evidence type="ECO:0000313" key="2">
    <source>
        <dbReference type="EMBL" id="BEP30353.1"/>
    </source>
</evidence>
<dbReference type="EMBL" id="AP028654">
    <property type="protein sequence ID" value="BEP30353.1"/>
    <property type="molecule type" value="Genomic_DNA"/>
</dbReference>
<dbReference type="Proteomes" id="UP001321786">
    <property type="component" value="Chromosome"/>
</dbReference>
<sequence>MITIKKNFAENLLIFIPLFPLLDMFIFKDSPLLTICVYIVLLIMYGKKIKIYNNVILVFSFIFVVFLSSAISILSGNLDLKLLYYLLMILTFSAVGIAVGQDIDSFFDIFKKMVYFYAFLNTLIYISRMFMYSFDFSRVRGNMSIYGGNSAQFILFALLLLLKQEKSRDYIFFLIYSCIHSIMFVSKGAILISLIWIFLDIINLRKLNKAQIKYYLALFFMPLVLTKIINRKFSDYFFLRFQQLFDYVQAGGSIFSTRGKIFEFSVNYIVNNSHIMFFGIGPIVFRNINPWGYSNTHNLFMDILVDTGIFSLFIFFIMLSITFIKSKNRFYFLLCVFYALFEGVALFYTSYNIITGYAYMVLIVLFIKSTKIKLISNIN</sequence>
<keyword evidence="1" id="KW-0472">Membrane</keyword>
<feature type="transmembrane region" description="Helical" evidence="1">
    <location>
        <begin position="354"/>
        <end position="370"/>
    </location>
</feature>
<dbReference type="AlphaFoldDB" id="A0AAU9E784"/>
<dbReference type="RefSeq" id="WP_338535944.1">
    <property type="nucleotide sequence ID" value="NZ_AP028654.1"/>
</dbReference>
<keyword evidence="1" id="KW-0812">Transmembrane</keyword>
<keyword evidence="1" id="KW-1133">Transmembrane helix</keyword>
<feature type="transmembrane region" description="Helical" evidence="1">
    <location>
        <begin position="211"/>
        <end position="230"/>
    </location>
</feature>
<feature type="transmembrane region" description="Helical" evidence="1">
    <location>
        <begin position="82"/>
        <end position="101"/>
    </location>
</feature>
<accession>A0AAU9E784</accession>
<feature type="transmembrane region" description="Helical" evidence="1">
    <location>
        <begin position="174"/>
        <end position="199"/>
    </location>
</feature>
<proteinExistence type="predicted"/>
<feature type="transmembrane region" description="Helical" evidence="1">
    <location>
        <begin position="143"/>
        <end position="162"/>
    </location>
</feature>
<feature type="transmembrane region" description="Helical" evidence="1">
    <location>
        <begin position="113"/>
        <end position="131"/>
    </location>
</feature>
<feature type="transmembrane region" description="Helical" evidence="1">
    <location>
        <begin position="268"/>
        <end position="288"/>
    </location>
</feature>
<organism evidence="2 3">
    <name type="scientific">Helicovermis profundi</name>
    <dbReference type="NCBI Taxonomy" id="3065157"/>
    <lineage>
        <taxon>Bacteria</taxon>
        <taxon>Bacillati</taxon>
        <taxon>Bacillota</taxon>
        <taxon>Clostridia</taxon>
        <taxon>Helicovermis</taxon>
    </lineage>
</organism>
<evidence type="ECO:0000256" key="1">
    <source>
        <dbReference type="SAM" id="Phobius"/>
    </source>
</evidence>
<protein>
    <recommendedName>
        <fullName evidence="4">O-antigen polymerase</fullName>
    </recommendedName>
</protein>